<keyword evidence="1" id="KW-1133">Transmembrane helix</keyword>
<evidence type="ECO:0000256" key="1">
    <source>
        <dbReference type="SAM" id="Phobius"/>
    </source>
</evidence>
<reference evidence="2 3" key="1">
    <citation type="journal article" date="2023" name="Int. J. Syst. Evol. Microbiol.">
        <title>Methylocystis iwaonis sp. nov., a type II methane-oxidizing bacterium from surface soil of a rice paddy field in Japan, and emended description of the genus Methylocystis (ex Whittenbury et al. 1970) Bowman et al. 1993.</title>
        <authorList>
            <person name="Kaise H."/>
            <person name="Sawadogo J.B."/>
            <person name="Alam M.S."/>
            <person name="Ueno C."/>
            <person name="Dianou D."/>
            <person name="Shinjo R."/>
            <person name="Asakawa S."/>
        </authorList>
    </citation>
    <scope>NUCLEOTIDE SEQUENCE [LARGE SCALE GENOMIC DNA]</scope>
    <source>
        <strain evidence="2 3">SS37A-Re</strain>
    </source>
</reference>
<sequence length="121" mass="13153">MGPCLSRWAEGPTGNPEPQKRWFCSGFPIARFASVENDTGPIKRILYESDSRLFASLGTSLPPGRLFALGERFMRAQDQSFAREIGAVLIAKGLALAFLYLAFFASAPSVPRAAAWLFGAP</sequence>
<proteinExistence type="predicted"/>
<keyword evidence="1" id="KW-0472">Membrane</keyword>
<name>A0ABN6VJN7_9HYPH</name>
<evidence type="ECO:0000313" key="2">
    <source>
        <dbReference type="EMBL" id="BDV35898.1"/>
    </source>
</evidence>
<gene>
    <name evidence="2" type="ORF">SS37A_34270</name>
</gene>
<dbReference type="EMBL" id="AP027142">
    <property type="protein sequence ID" value="BDV35898.1"/>
    <property type="molecule type" value="Genomic_DNA"/>
</dbReference>
<organism evidence="2 3">
    <name type="scientific">Methylocystis iwaonis</name>
    <dbReference type="NCBI Taxonomy" id="2885079"/>
    <lineage>
        <taxon>Bacteria</taxon>
        <taxon>Pseudomonadati</taxon>
        <taxon>Pseudomonadota</taxon>
        <taxon>Alphaproteobacteria</taxon>
        <taxon>Hyphomicrobiales</taxon>
        <taxon>Methylocystaceae</taxon>
        <taxon>Methylocystis</taxon>
    </lineage>
</organism>
<keyword evidence="1" id="KW-0812">Transmembrane</keyword>
<accession>A0ABN6VJN7</accession>
<feature type="transmembrane region" description="Helical" evidence="1">
    <location>
        <begin position="81"/>
        <end position="103"/>
    </location>
</feature>
<protein>
    <submittedName>
        <fullName evidence="2">Uncharacterized protein</fullName>
    </submittedName>
</protein>
<evidence type="ECO:0000313" key="3">
    <source>
        <dbReference type="Proteomes" id="UP001317629"/>
    </source>
</evidence>
<dbReference type="Proteomes" id="UP001317629">
    <property type="component" value="Chromosome"/>
</dbReference>
<keyword evidence="3" id="KW-1185">Reference proteome</keyword>